<accession>A0AAD8MKE6</accession>
<protein>
    <submittedName>
        <fullName evidence="2">Uncharacterized protein</fullName>
    </submittedName>
</protein>
<comment type="caution">
    <text evidence="2">The sequence shown here is derived from an EMBL/GenBank/DDBJ whole genome shotgun (WGS) entry which is preliminary data.</text>
</comment>
<evidence type="ECO:0000313" key="3">
    <source>
        <dbReference type="Proteomes" id="UP001237642"/>
    </source>
</evidence>
<dbReference type="AlphaFoldDB" id="A0AAD8MKE6"/>
<reference evidence="2" key="2">
    <citation type="submission" date="2023-05" db="EMBL/GenBank/DDBJ databases">
        <authorList>
            <person name="Schelkunov M.I."/>
        </authorList>
    </citation>
    <scope>NUCLEOTIDE SEQUENCE</scope>
    <source>
        <strain evidence="2">Hsosn_3</strain>
        <tissue evidence="2">Leaf</tissue>
    </source>
</reference>
<evidence type="ECO:0000256" key="1">
    <source>
        <dbReference type="SAM" id="Phobius"/>
    </source>
</evidence>
<gene>
    <name evidence="2" type="ORF">POM88_031481</name>
</gene>
<keyword evidence="1" id="KW-0812">Transmembrane</keyword>
<keyword evidence="1" id="KW-1133">Transmembrane helix</keyword>
<feature type="transmembrane region" description="Helical" evidence="1">
    <location>
        <begin position="102"/>
        <end position="125"/>
    </location>
</feature>
<dbReference type="Proteomes" id="UP001237642">
    <property type="component" value="Unassembled WGS sequence"/>
</dbReference>
<sequence length="148" mass="16864">MIFGFLLKKIKSDRYVLVKKIDVRLEVSTSLYGLVMLLRCREFWCFVLNDFMDLTSLNSVMRHIDDHLLAERINEYSGMVSCVEVFYTCTDRNYGHPVNTWALLHMAFVVGLVECWVLGMALAALGGYGTSCPKFVTKSSGIQTNVYL</sequence>
<dbReference type="EMBL" id="JAUIZM010000007">
    <property type="protein sequence ID" value="KAK1375288.1"/>
    <property type="molecule type" value="Genomic_DNA"/>
</dbReference>
<keyword evidence="1" id="KW-0472">Membrane</keyword>
<evidence type="ECO:0000313" key="2">
    <source>
        <dbReference type="EMBL" id="KAK1375288.1"/>
    </source>
</evidence>
<organism evidence="2 3">
    <name type="scientific">Heracleum sosnowskyi</name>
    <dbReference type="NCBI Taxonomy" id="360622"/>
    <lineage>
        <taxon>Eukaryota</taxon>
        <taxon>Viridiplantae</taxon>
        <taxon>Streptophyta</taxon>
        <taxon>Embryophyta</taxon>
        <taxon>Tracheophyta</taxon>
        <taxon>Spermatophyta</taxon>
        <taxon>Magnoliopsida</taxon>
        <taxon>eudicotyledons</taxon>
        <taxon>Gunneridae</taxon>
        <taxon>Pentapetalae</taxon>
        <taxon>asterids</taxon>
        <taxon>campanulids</taxon>
        <taxon>Apiales</taxon>
        <taxon>Apiaceae</taxon>
        <taxon>Apioideae</taxon>
        <taxon>apioid superclade</taxon>
        <taxon>Tordylieae</taxon>
        <taxon>Tordyliinae</taxon>
        <taxon>Heracleum</taxon>
    </lineage>
</organism>
<proteinExistence type="predicted"/>
<reference evidence="2" key="1">
    <citation type="submission" date="2023-02" db="EMBL/GenBank/DDBJ databases">
        <title>Genome of toxic invasive species Heracleum sosnowskyi carries increased number of genes despite the absence of recent whole-genome duplications.</title>
        <authorList>
            <person name="Schelkunov M."/>
            <person name="Shtratnikova V."/>
            <person name="Makarenko M."/>
            <person name="Klepikova A."/>
            <person name="Omelchenko D."/>
            <person name="Novikova G."/>
            <person name="Obukhova E."/>
            <person name="Bogdanov V."/>
            <person name="Penin A."/>
            <person name="Logacheva M."/>
        </authorList>
    </citation>
    <scope>NUCLEOTIDE SEQUENCE</scope>
    <source>
        <strain evidence="2">Hsosn_3</strain>
        <tissue evidence="2">Leaf</tissue>
    </source>
</reference>
<name>A0AAD8MKE6_9APIA</name>
<keyword evidence="3" id="KW-1185">Reference proteome</keyword>